<evidence type="ECO:0000313" key="2">
    <source>
        <dbReference type="EMBL" id="TKA42219.1"/>
    </source>
</evidence>
<feature type="region of interest" description="Disordered" evidence="1">
    <location>
        <begin position="21"/>
        <end position="53"/>
    </location>
</feature>
<evidence type="ECO:0000313" key="3">
    <source>
        <dbReference type="Proteomes" id="UP000310066"/>
    </source>
</evidence>
<dbReference type="OrthoDB" id="1044435at2759"/>
<reference evidence="2 3" key="1">
    <citation type="submission" date="2017-03" db="EMBL/GenBank/DDBJ databases">
        <title>Genomes of endolithic fungi from Antarctica.</title>
        <authorList>
            <person name="Coleine C."/>
            <person name="Masonjones S."/>
            <person name="Stajich J.E."/>
        </authorList>
    </citation>
    <scope>NUCLEOTIDE SEQUENCE [LARGE SCALE GENOMIC DNA]</scope>
    <source>
        <strain evidence="2 3">CCFEE 5311</strain>
    </source>
</reference>
<dbReference type="Gene3D" id="3.10.490.10">
    <property type="entry name" value="Gamma-glutamyl cyclotransferase-like"/>
    <property type="match status" value="1"/>
</dbReference>
<accession>A0A4V5N908</accession>
<dbReference type="Proteomes" id="UP000310066">
    <property type="component" value="Unassembled WGS sequence"/>
</dbReference>
<evidence type="ECO:0000256" key="1">
    <source>
        <dbReference type="SAM" id="MobiDB-lite"/>
    </source>
</evidence>
<comment type="caution">
    <text evidence="2">The sequence shown here is derived from an EMBL/GenBank/DDBJ whole genome shotgun (WGS) entry which is preliminary data.</text>
</comment>
<feature type="compositionally biased region" description="Basic and acidic residues" evidence="1">
    <location>
        <begin position="23"/>
        <end position="53"/>
    </location>
</feature>
<gene>
    <name evidence="2" type="ORF">B0A54_07307</name>
</gene>
<dbReference type="EMBL" id="NAJP01000024">
    <property type="protein sequence ID" value="TKA42219.1"/>
    <property type="molecule type" value="Genomic_DNA"/>
</dbReference>
<protein>
    <submittedName>
        <fullName evidence="2">Uncharacterized protein</fullName>
    </submittedName>
</protein>
<name>A0A4V5N908_9PEZI</name>
<organism evidence="2 3">
    <name type="scientific">Friedmanniomyces endolithicus</name>
    <dbReference type="NCBI Taxonomy" id="329885"/>
    <lineage>
        <taxon>Eukaryota</taxon>
        <taxon>Fungi</taxon>
        <taxon>Dikarya</taxon>
        <taxon>Ascomycota</taxon>
        <taxon>Pezizomycotina</taxon>
        <taxon>Dothideomycetes</taxon>
        <taxon>Dothideomycetidae</taxon>
        <taxon>Mycosphaerellales</taxon>
        <taxon>Teratosphaeriaceae</taxon>
        <taxon>Friedmanniomyces</taxon>
    </lineage>
</organism>
<proteinExistence type="predicted"/>
<sequence length="339" mass="38686">MHWYAIKRSTRSHESYRSFSRAESLHAQDQHHSVEVPITSRDHTPNTPLGHDDAADARSRMMEATSLHVVVPEPKTGNNEETRLEDVEEYLQISIPISSFGVTTFAYQLALQSRISNGKLQPYGVYDTRSYKPTFIHDCLMLPGSLANLLGKIESVELIHRMTPALLPGFHAHVHADTLQPCILQSTDARDYVQGMVVFGLGATSREIIHNHYRANGRRVKVEVEIDVWVAISQTIRDPELEHYQLERRKVWAHTWLWADAGIGDSLSHSQTRTWNIDDYLDGNFELRQTPHVAEEWSDVDLDVFENSGRPDKRVEERECIHASAGHLDYMRGPGFTGW</sequence>
<dbReference type="AlphaFoldDB" id="A0A4V5N908"/>